<reference evidence="2 3" key="1">
    <citation type="submission" date="2018-03" db="EMBL/GenBank/DDBJ databases">
        <title>The draft genome of Sphingosinicella sp. GL-C-18.</title>
        <authorList>
            <person name="Liu L."/>
            <person name="Li L."/>
            <person name="Liang L."/>
            <person name="Zhang X."/>
            <person name="Wang T."/>
        </authorList>
    </citation>
    <scope>NUCLEOTIDE SEQUENCE [LARGE SCALE GENOMIC DNA]</scope>
    <source>
        <strain evidence="2 3">GL-C-18</strain>
    </source>
</reference>
<dbReference type="AlphaFoldDB" id="A0A2P7QIB9"/>
<dbReference type="PANTHER" id="PTHR46696">
    <property type="entry name" value="P450, PUTATIVE (EUROFUNG)-RELATED"/>
    <property type="match status" value="1"/>
</dbReference>
<organism evidence="2 3">
    <name type="scientific">Allosphingosinicella deserti</name>
    <dbReference type="NCBI Taxonomy" id="2116704"/>
    <lineage>
        <taxon>Bacteria</taxon>
        <taxon>Pseudomonadati</taxon>
        <taxon>Pseudomonadota</taxon>
        <taxon>Alphaproteobacteria</taxon>
        <taxon>Sphingomonadales</taxon>
        <taxon>Sphingomonadaceae</taxon>
        <taxon>Allosphingosinicella</taxon>
    </lineage>
</organism>
<evidence type="ECO:0000313" key="2">
    <source>
        <dbReference type="EMBL" id="PSJ37724.1"/>
    </source>
</evidence>
<keyword evidence="3" id="KW-1185">Reference proteome</keyword>
<dbReference type="GO" id="GO:0020037">
    <property type="term" value="F:heme binding"/>
    <property type="evidence" value="ECO:0007669"/>
    <property type="project" value="InterPro"/>
</dbReference>
<gene>
    <name evidence="2" type="ORF">C7I55_21960</name>
</gene>
<dbReference type="GO" id="GO:0005506">
    <property type="term" value="F:iron ion binding"/>
    <property type="evidence" value="ECO:0007669"/>
    <property type="project" value="InterPro"/>
</dbReference>
<dbReference type="OrthoDB" id="5522954at2"/>
<dbReference type="GO" id="GO:0016705">
    <property type="term" value="F:oxidoreductase activity, acting on paired donors, with incorporation or reduction of molecular oxygen"/>
    <property type="evidence" value="ECO:0007669"/>
    <property type="project" value="InterPro"/>
</dbReference>
<dbReference type="Gene3D" id="1.10.630.10">
    <property type="entry name" value="Cytochrome P450"/>
    <property type="match status" value="1"/>
</dbReference>
<dbReference type="SUPFAM" id="SSF48264">
    <property type="entry name" value="Cytochrome P450"/>
    <property type="match status" value="1"/>
</dbReference>
<dbReference type="Proteomes" id="UP000241167">
    <property type="component" value="Unassembled WGS sequence"/>
</dbReference>
<dbReference type="PANTHER" id="PTHR46696:SF1">
    <property type="entry name" value="CYTOCHROME P450 YJIB-RELATED"/>
    <property type="match status" value="1"/>
</dbReference>
<dbReference type="PRINTS" id="PR00359">
    <property type="entry name" value="BP450"/>
</dbReference>
<evidence type="ECO:0000256" key="1">
    <source>
        <dbReference type="ARBA" id="ARBA00010617"/>
    </source>
</evidence>
<proteinExistence type="inferred from homology"/>
<sequence length="414" mass="46612">MGKYLNMIDAAPAADKWPMVRELMMRERQPFFAEMQSERPVLQLPDDMVFITRYVDCTLVLNRWNDFGVDLYKPKQGDYFMAQDDTADHWRDKSIMKSILDFEDLPAMRKFVGERAASLLREGQGAIDAPQSLTRAVPVSLVQEFFGFQGSNPKKLIDWSYWNQQDAFHNQPFDRDVTPDPDHIVAERKRANIHLAFYIGRVLLKRVLQVKFGGDRQDSVSRLVRLSFSKGVKFPLKKVLFNAGGLLIGAVETTSHAVNNALAELLSRPDVLERAKAAAASPDPKDFDGFVFEALRFNPAFPYFFRTCHTPTTLGGGTPHAVEVKPGTTVIACTHAAMFDEAGYTDPPAFDSRRGLYQTFTLGYGHHECLGRAVASVMVPEIVRQVLLLPDIRQEGPIVYQGGVPEHYALRWAA</sequence>
<dbReference type="Pfam" id="PF00067">
    <property type="entry name" value="p450"/>
    <property type="match status" value="1"/>
</dbReference>
<dbReference type="GO" id="GO:0004497">
    <property type="term" value="F:monooxygenase activity"/>
    <property type="evidence" value="ECO:0007669"/>
    <property type="project" value="InterPro"/>
</dbReference>
<comment type="similarity">
    <text evidence="1">Belongs to the cytochrome P450 family.</text>
</comment>
<dbReference type="InterPro" id="IPR002397">
    <property type="entry name" value="Cyt_P450_B"/>
</dbReference>
<comment type="caution">
    <text evidence="2">The sequence shown here is derived from an EMBL/GenBank/DDBJ whole genome shotgun (WGS) entry which is preliminary data.</text>
</comment>
<dbReference type="InterPro" id="IPR036396">
    <property type="entry name" value="Cyt_P450_sf"/>
</dbReference>
<protein>
    <submittedName>
        <fullName evidence="2">Cytochrome P450</fullName>
    </submittedName>
</protein>
<dbReference type="EMBL" id="PXYI01000008">
    <property type="protein sequence ID" value="PSJ37724.1"/>
    <property type="molecule type" value="Genomic_DNA"/>
</dbReference>
<dbReference type="RefSeq" id="WP_106515168.1">
    <property type="nucleotide sequence ID" value="NZ_PXYI01000008.1"/>
</dbReference>
<dbReference type="InterPro" id="IPR001128">
    <property type="entry name" value="Cyt_P450"/>
</dbReference>
<accession>A0A2P7QIB9</accession>
<evidence type="ECO:0000313" key="3">
    <source>
        <dbReference type="Proteomes" id="UP000241167"/>
    </source>
</evidence>
<name>A0A2P7QIB9_9SPHN</name>